<dbReference type="PANTHER" id="PTHR11145">
    <property type="entry name" value="BTB/POZ DOMAIN-CONTAINING ADAPTER FOR CUL3-MEDIATED RHOA DEGRADATION PROTEIN FAMILY MEMBER"/>
    <property type="match status" value="1"/>
</dbReference>
<accession>A0AAW1CDB5</accession>
<dbReference type="PANTHER" id="PTHR11145:SF17">
    <property type="entry name" value="BTB_POZ DOMAIN-CONTAINING ADAPTER FOR CUL3-MEDIATED RHOA DEGRADATION PROTEIN 2"/>
    <property type="match status" value="1"/>
</dbReference>
<evidence type="ECO:0000256" key="1">
    <source>
        <dbReference type="ARBA" id="ARBA00004123"/>
    </source>
</evidence>
<dbReference type="InterPro" id="IPR045068">
    <property type="entry name" value="BACURD1-3"/>
</dbReference>
<keyword evidence="6" id="KW-0967">Endosome</keyword>
<dbReference type="GO" id="GO:0051260">
    <property type="term" value="P:protein homooligomerization"/>
    <property type="evidence" value="ECO:0007669"/>
    <property type="project" value="InterPro"/>
</dbReference>
<evidence type="ECO:0000256" key="3">
    <source>
        <dbReference type="ARBA" id="ARBA00004496"/>
    </source>
</evidence>
<keyword evidence="5" id="KW-0963">Cytoplasm</keyword>
<evidence type="ECO:0000256" key="7">
    <source>
        <dbReference type="ARBA" id="ARBA00022786"/>
    </source>
</evidence>
<evidence type="ECO:0000256" key="10">
    <source>
        <dbReference type="ARBA" id="ARBA00039261"/>
    </source>
</evidence>
<dbReference type="Pfam" id="PF02214">
    <property type="entry name" value="BTB_2"/>
    <property type="match status" value="1"/>
</dbReference>
<dbReference type="EMBL" id="JAOTOJ010000001">
    <property type="protein sequence ID" value="KAK9412471.1"/>
    <property type="molecule type" value="Genomic_DNA"/>
</dbReference>
<dbReference type="InterPro" id="IPR000210">
    <property type="entry name" value="BTB/POZ_dom"/>
</dbReference>
<gene>
    <name evidence="14" type="ORF">NXF25_003646</name>
</gene>
<dbReference type="GO" id="GO:0016567">
    <property type="term" value="P:protein ubiquitination"/>
    <property type="evidence" value="ECO:0007669"/>
    <property type="project" value="TreeGrafter"/>
</dbReference>
<evidence type="ECO:0000256" key="2">
    <source>
        <dbReference type="ARBA" id="ARBA00004177"/>
    </source>
</evidence>
<dbReference type="GO" id="GO:0031463">
    <property type="term" value="C:Cul3-RING ubiquitin ligase complex"/>
    <property type="evidence" value="ECO:0007669"/>
    <property type="project" value="TreeGrafter"/>
</dbReference>
<dbReference type="GO" id="GO:0004842">
    <property type="term" value="F:ubiquitin-protein transferase activity"/>
    <property type="evidence" value="ECO:0007669"/>
    <property type="project" value="TreeGrafter"/>
</dbReference>
<dbReference type="InterPro" id="IPR003131">
    <property type="entry name" value="T1-type_BTB"/>
</dbReference>
<evidence type="ECO:0000256" key="4">
    <source>
        <dbReference type="ARBA" id="ARBA00004906"/>
    </source>
</evidence>
<keyword evidence="7" id="KW-0833">Ubl conjugation pathway</keyword>
<dbReference type="FunFam" id="3.30.710.10:FF:000013">
    <property type="entry name" value="BTB/POZ domain-containing adapter for CUL3-mediated RhoA degradation protein 3"/>
    <property type="match status" value="1"/>
</dbReference>
<evidence type="ECO:0000313" key="15">
    <source>
        <dbReference type="Proteomes" id="UP001474421"/>
    </source>
</evidence>
<dbReference type="GO" id="GO:0043161">
    <property type="term" value="P:proteasome-mediated ubiquitin-dependent protein catabolic process"/>
    <property type="evidence" value="ECO:0007669"/>
    <property type="project" value="TreeGrafter"/>
</dbReference>
<name>A0AAW1CDB5_CROAD</name>
<evidence type="ECO:0000313" key="14">
    <source>
        <dbReference type="EMBL" id="KAK9412471.1"/>
    </source>
</evidence>
<feature type="compositionally biased region" description="Polar residues" evidence="12">
    <location>
        <begin position="328"/>
        <end position="337"/>
    </location>
</feature>
<feature type="region of interest" description="Disordered" evidence="12">
    <location>
        <begin position="328"/>
        <end position="348"/>
    </location>
</feature>
<dbReference type="GO" id="GO:0005768">
    <property type="term" value="C:endosome"/>
    <property type="evidence" value="ECO:0007669"/>
    <property type="project" value="UniProtKB-SubCell"/>
</dbReference>
<comment type="caution">
    <text evidence="14">The sequence shown here is derived from an EMBL/GenBank/DDBJ whole genome shotgun (WGS) entry which is preliminary data.</text>
</comment>
<dbReference type="InterPro" id="IPR011333">
    <property type="entry name" value="SKP1/BTB/POZ_sf"/>
</dbReference>
<dbReference type="GO" id="GO:0005634">
    <property type="term" value="C:nucleus"/>
    <property type="evidence" value="ECO:0007669"/>
    <property type="project" value="UniProtKB-SubCell"/>
</dbReference>
<evidence type="ECO:0000256" key="11">
    <source>
        <dbReference type="ARBA" id="ARBA00041740"/>
    </source>
</evidence>
<proteinExistence type="inferred from homology"/>
<comment type="subcellular location">
    <subcellularLocation>
        <location evidence="3">Cytoplasm</location>
    </subcellularLocation>
    <subcellularLocation>
        <location evidence="2">Endosome</location>
    </subcellularLocation>
    <subcellularLocation>
        <location evidence="1">Nucleus</location>
    </subcellularLocation>
</comment>
<organism evidence="14 15">
    <name type="scientific">Crotalus adamanteus</name>
    <name type="common">Eastern diamondback rattlesnake</name>
    <dbReference type="NCBI Taxonomy" id="8729"/>
    <lineage>
        <taxon>Eukaryota</taxon>
        <taxon>Metazoa</taxon>
        <taxon>Chordata</taxon>
        <taxon>Craniata</taxon>
        <taxon>Vertebrata</taxon>
        <taxon>Euteleostomi</taxon>
        <taxon>Lepidosauria</taxon>
        <taxon>Squamata</taxon>
        <taxon>Bifurcata</taxon>
        <taxon>Unidentata</taxon>
        <taxon>Episquamata</taxon>
        <taxon>Toxicofera</taxon>
        <taxon>Serpentes</taxon>
        <taxon>Colubroidea</taxon>
        <taxon>Viperidae</taxon>
        <taxon>Crotalinae</taxon>
        <taxon>Crotalus</taxon>
    </lineage>
</organism>
<evidence type="ECO:0000256" key="9">
    <source>
        <dbReference type="ARBA" id="ARBA00025759"/>
    </source>
</evidence>
<dbReference type="GO" id="GO:0035024">
    <property type="term" value="P:negative regulation of Rho protein signal transduction"/>
    <property type="evidence" value="ECO:0007669"/>
    <property type="project" value="TreeGrafter"/>
</dbReference>
<dbReference type="SMART" id="SM00225">
    <property type="entry name" value="BTB"/>
    <property type="match status" value="1"/>
</dbReference>
<dbReference type="AlphaFoldDB" id="A0AAW1CDB5"/>
<comment type="pathway">
    <text evidence="4">Protein modification; protein ubiquitination.</text>
</comment>
<keyword evidence="15" id="KW-1185">Reference proteome</keyword>
<evidence type="ECO:0000256" key="12">
    <source>
        <dbReference type="SAM" id="MobiDB-lite"/>
    </source>
</evidence>
<feature type="domain" description="BTB" evidence="13">
    <location>
        <begin position="87"/>
        <end position="155"/>
    </location>
</feature>
<protein>
    <recommendedName>
        <fullName evidence="10">BTB/POZ domain-containing adapter for CUL3-mediated RhoA degradation protein 2</fullName>
    </recommendedName>
    <alternativeName>
        <fullName evidence="11">BTB/POZ domain-containing protein TNFAIP1</fullName>
    </alternativeName>
</protein>
<comment type="similarity">
    <text evidence="9">Belongs to the BACURD family.</text>
</comment>
<evidence type="ECO:0000256" key="5">
    <source>
        <dbReference type="ARBA" id="ARBA00022490"/>
    </source>
</evidence>
<keyword evidence="8" id="KW-0539">Nucleus</keyword>
<dbReference type="CDD" id="cd18401">
    <property type="entry name" value="BTB_POZ_TNFAIP1_BACURD2"/>
    <property type="match status" value="1"/>
</dbReference>
<dbReference type="Proteomes" id="UP001474421">
    <property type="component" value="Unassembled WGS sequence"/>
</dbReference>
<reference evidence="14 15" key="1">
    <citation type="journal article" date="2024" name="Proc. Natl. Acad. Sci. U.S.A.">
        <title>The genetic regulatory architecture and epigenomic basis for age-related changes in rattlesnake venom.</title>
        <authorList>
            <person name="Hogan M.P."/>
            <person name="Holding M.L."/>
            <person name="Nystrom G.S."/>
            <person name="Colston T.J."/>
            <person name="Bartlett D.A."/>
            <person name="Mason A.J."/>
            <person name="Ellsworth S.A."/>
            <person name="Rautsaw R.M."/>
            <person name="Lawrence K.C."/>
            <person name="Strickland J.L."/>
            <person name="He B."/>
            <person name="Fraser P."/>
            <person name="Margres M.J."/>
            <person name="Gilbert D.M."/>
            <person name="Gibbs H.L."/>
            <person name="Parkinson C.L."/>
            <person name="Rokyta D.R."/>
        </authorList>
    </citation>
    <scope>NUCLEOTIDE SEQUENCE [LARGE SCALE GENOMIC DNA]</scope>
    <source>
        <strain evidence="14">DRR0105</strain>
    </source>
</reference>
<evidence type="ECO:0000259" key="13">
    <source>
        <dbReference type="PROSITE" id="PS50097"/>
    </source>
</evidence>
<dbReference type="SUPFAM" id="SSF54695">
    <property type="entry name" value="POZ domain"/>
    <property type="match status" value="1"/>
</dbReference>
<evidence type="ECO:0000256" key="6">
    <source>
        <dbReference type="ARBA" id="ARBA00022753"/>
    </source>
</evidence>
<dbReference type="Gene3D" id="3.30.710.10">
    <property type="entry name" value="Potassium Channel Kv1.1, Chain A"/>
    <property type="match status" value="1"/>
</dbReference>
<evidence type="ECO:0000256" key="8">
    <source>
        <dbReference type="ARBA" id="ARBA00023242"/>
    </source>
</evidence>
<dbReference type="PROSITE" id="PS50097">
    <property type="entry name" value="BTB"/>
    <property type="match status" value="1"/>
</dbReference>
<sequence length="370" mass="42250">MDDKMGFSSEQSLSSGACSFQGVLESSWRPAQLSLPTTAESVKPTHCRVVIYLQKEMSGDTCLTNLCPASGAKPKRCSSKVGTLGNKYVRLNVGGSLYYTTVQVLTHHDTMLKAMFSGRMEVLSDKEGWILIDRCGKHFGTVLNYLRDNTVTLPKNRQEIKELMAEAKYYLIQGLVELCQAALQDKKETYYPLCNIPVITSPKEEERLIESTMKPVVKLLYNRSNNKYSYTSNSDDNLLKNIELFDKLSLRFNRRVLFIKDVIGDEICCWSFFGQGRKLAEVCCTSIVYATEKKQTKVEFPEARIYEETLNILLYETPRVPDNSLLEATSQNRSQASRGEDEDGNYEPRDRVRRIHVKRYSTYDDRQIGH</sequence>